<evidence type="ECO:0000313" key="2">
    <source>
        <dbReference type="Proteomes" id="UP000250321"/>
    </source>
</evidence>
<accession>A0A314YHW4</accession>
<proteinExistence type="predicted"/>
<comment type="caution">
    <text evidence="1">The sequence shown here is derived from an EMBL/GenBank/DDBJ whole genome shotgun (WGS) entry which is preliminary data.</text>
</comment>
<name>A0A314YHW4_PRUYE</name>
<dbReference type="Proteomes" id="UP000250321">
    <property type="component" value="Unassembled WGS sequence"/>
</dbReference>
<protein>
    <submittedName>
        <fullName evidence="1">Uncharacterized protein</fullName>
    </submittedName>
</protein>
<sequence length="64" mass="6862">MSAAGLKLRPSLRPWPGPSFWTWVRPGEARVVTLATGATGVFGQMNMARLESSYQALPSSSIAL</sequence>
<gene>
    <name evidence="1" type="ORF">Pyn_36328</name>
</gene>
<organism evidence="1 2">
    <name type="scientific">Prunus yedoensis var. nudiflora</name>
    <dbReference type="NCBI Taxonomy" id="2094558"/>
    <lineage>
        <taxon>Eukaryota</taxon>
        <taxon>Viridiplantae</taxon>
        <taxon>Streptophyta</taxon>
        <taxon>Embryophyta</taxon>
        <taxon>Tracheophyta</taxon>
        <taxon>Spermatophyta</taxon>
        <taxon>Magnoliopsida</taxon>
        <taxon>eudicotyledons</taxon>
        <taxon>Gunneridae</taxon>
        <taxon>Pentapetalae</taxon>
        <taxon>rosids</taxon>
        <taxon>fabids</taxon>
        <taxon>Rosales</taxon>
        <taxon>Rosaceae</taxon>
        <taxon>Amygdaloideae</taxon>
        <taxon>Amygdaleae</taxon>
        <taxon>Prunus</taxon>
    </lineage>
</organism>
<keyword evidence="2" id="KW-1185">Reference proteome</keyword>
<reference evidence="1 2" key="1">
    <citation type="submission" date="2018-02" db="EMBL/GenBank/DDBJ databases">
        <title>Draft genome of wild Prunus yedoensis var. nudiflora.</title>
        <authorList>
            <person name="Baek S."/>
            <person name="Kim J.-H."/>
            <person name="Choi K."/>
            <person name="Kim G.-B."/>
            <person name="Cho A."/>
            <person name="Jang H."/>
            <person name="Shin C.-H."/>
            <person name="Yu H.-J."/>
            <person name="Mun J.-H."/>
        </authorList>
    </citation>
    <scope>NUCLEOTIDE SEQUENCE [LARGE SCALE GENOMIC DNA]</scope>
    <source>
        <strain evidence="2">cv. Jeju island</strain>
        <tissue evidence="1">Leaf</tissue>
    </source>
</reference>
<dbReference type="AlphaFoldDB" id="A0A314YHW4"/>
<evidence type="ECO:0000313" key="1">
    <source>
        <dbReference type="EMBL" id="PQQ06133.1"/>
    </source>
</evidence>
<dbReference type="EMBL" id="PJQY01001002">
    <property type="protein sequence ID" value="PQQ06133.1"/>
    <property type="molecule type" value="Genomic_DNA"/>
</dbReference>